<keyword evidence="3 6" id="KW-0812">Transmembrane</keyword>
<feature type="transmembrane region" description="Helical" evidence="6">
    <location>
        <begin position="80"/>
        <end position="100"/>
    </location>
</feature>
<accession>X0ZM81</accession>
<reference evidence="7" key="1">
    <citation type="journal article" date="2014" name="Front. Microbiol.">
        <title>High frequency of phylogenetically diverse reductive dehalogenase-homologous genes in deep subseafloor sedimentary metagenomes.</title>
        <authorList>
            <person name="Kawai M."/>
            <person name="Futagami T."/>
            <person name="Toyoda A."/>
            <person name="Takaki Y."/>
            <person name="Nishi S."/>
            <person name="Hori S."/>
            <person name="Arai W."/>
            <person name="Tsubouchi T."/>
            <person name="Morono Y."/>
            <person name="Uchiyama I."/>
            <person name="Ito T."/>
            <person name="Fujiyama A."/>
            <person name="Inagaki F."/>
            <person name="Takami H."/>
        </authorList>
    </citation>
    <scope>NUCLEOTIDE SEQUENCE</scope>
    <source>
        <strain evidence="7">Expedition CK06-06</strain>
    </source>
</reference>
<keyword evidence="4 6" id="KW-1133">Transmembrane helix</keyword>
<evidence type="ECO:0000313" key="7">
    <source>
        <dbReference type="EMBL" id="GAG70454.1"/>
    </source>
</evidence>
<dbReference type="Pfam" id="PF03706">
    <property type="entry name" value="LPG_synthase_TM"/>
    <property type="match status" value="1"/>
</dbReference>
<dbReference type="PANTHER" id="PTHR40277:SF1">
    <property type="entry name" value="BLL5419 PROTEIN"/>
    <property type="match status" value="1"/>
</dbReference>
<comment type="subcellular location">
    <subcellularLocation>
        <location evidence="1">Cell membrane</location>
        <topology evidence="1">Multi-pass membrane protein</topology>
    </subcellularLocation>
</comment>
<evidence type="ECO:0000256" key="6">
    <source>
        <dbReference type="SAM" id="Phobius"/>
    </source>
</evidence>
<dbReference type="GO" id="GO:0005886">
    <property type="term" value="C:plasma membrane"/>
    <property type="evidence" value="ECO:0007669"/>
    <property type="project" value="UniProtKB-SubCell"/>
</dbReference>
<dbReference type="EMBL" id="BART01006832">
    <property type="protein sequence ID" value="GAG70454.1"/>
    <property type="molecule type" value="Genomic_DNA"/>
</dbReference>
<name>X0ZM81_9ZZZZ</name>
<keyword evidence="2" id="KW-1003">Cell membrane</keyword>
<evidence type="ECO:0000256" key="3">
    <source>
        <dbReference type="ARBA" id="ARBA00022692"/>
    </source>
</evidence>
<sequence>MGYRKWTVFTRYLLGFGILAYLFYKIEVGNVLKVIVKVDSQYLVASIFMALFVRILQAWQLSIGIQHHQTPINIKKTFEINMICQFYGLFLPGVVVGGGVKSYKFYKHIGKWAEVLSTIVFIRF</sequence>
<feature type="transmembrane region" description="Helical" evidence="6">
    <location>
        <begin position="42"/>
        <end position="59"/>
    </location>
</feature>
<dbReference type="InterPro" id="IPR022791">
    <property type="entry name" value="L-PG_synthase/AglD"/>
</dbReference>
<evidence type="ECO:0000256" key="1">
    <source>
        <dbReference type="ARBA" id="ARBA00004651"/>
    </source>
</evidence>
<gene>
    <name evidence="7" type="ORF">S01H4_15593</name>
</gene>
<dbReference type="PANTHER" id="PTHR40277">
    <property type="entry name" value="BLL5419 PROTEIN"/>
    <property type="match status" value="1"/>
</dbReference>
<feature type="transmembrane region" description="Helical" evidence="6">
    <location>
        <begin position="12"/>
        <end position="36"/>
    </location>
</feature>
<dbReference type="AlphaFoldDB" id="X0ZM81"/>
<feature type="non-terminal residue" evidence="7">
    <location>
        <position position="124"/>
    </location>
</feature>
<evidence type="ECO:0000256" key="2">
    <source>
        <dbReference type="ARBA" id="ARBA00022475"/>
    </source>
</evidence>
<evidence type="ECO:0000256" key="4">
    <source>
        <dbReference type="ARBA" id="ARBA00022989"/>
    </source>
</evidence>
<protein>
    <submittedName>
        <fullName evidence="7">Uncharacterized protein</fullName>
    </submittedName>
</protein>
<evidence type="ECO:0000256" key="5">
    <source>
        <dbReference type="ARBA" id="ARBA00023136"/>
    </source>
</evidence>
<keyword evidence="5 6" id="KW-0472">Membrane</keyword>
<proteinExistence type="predicted"/>
<organism evidence="7">
    <name type="scientific">marine sediment metagenome</name>
    <dbReference type="NCBI Taxonomy" id="412755"/>
    <lineage>
        <taxon>unclassified sequences</taxon>
        <taxon>metagenomes</taxon>
        <taxon>ecological metagenomes</taxon>
    </lineage>
</organism>
<comment type="caution">
    <text evidence="7">The sequence shown here is derived from an EMBL/GenBank/DDBJ whole genome shotgun (WGS) entry which is preliminary data.</text>
</comment>